<evidence type="ECO:0000313" key="4">
    <source>
        <dbReference type="EMBL" id="THH16590.1"/>
    </source>
</evidence>
<keyword evidence="5" id="KW-1185">Reference proteome</keyword>
<keyword evidence="2" id="KW-0812">Transmembrane</keyword>
<comment type="caution">
    <text evidence="4">The sequence shown here is derived from an EMBL/GenBank/DDBJ whole genome shotgun (WGS) entry which is preliminary data.</text>
</comment>
<feature type="signal peptide" evidence="3">
    <location>
        <begin position="1"/>
        <end position="21"/>
    </location>
</feature>
<dbReference type="EMBL" id="SGPL01000151">
    <property type="protein sequence ID" value="THH16590.1"/>
    <property type="molecule type" value="Genomic_DNA"/>
</dbReference>
<keyword evidence="3" id="KW-0732">Signal</keyword>
<reference evidence="4 5" key="1">
    <citation type="submission" date="2019-02" db="EMBL/GenBank/DDBJ databases">
        <title>Genome sequencing of the rare red list fungi Bondarzewia mesenterica.</title>
        <authorList>
            <person name="Buettner E."/>
            <person name="Kellner H."/>
        </authorList>
    </citation>
    <scope>NUCLEOTIDE SEQUENCE [LARGE SCALE GENOMIC DNA]</scope>
    <source>
        <strain evidence="4 5">DSM 108281</strain>
    </source>
</reference>
<organism evidence="4 5">
    <name type="scientific">Bondarzewia mesenterica</name>
    <dbReference type="NCBI Taxonomy" id="1095465"/>
    <lineage>
        <taxon>Eukaryota</taxon>
        <taxon>Fungi</taxon>
        <taxon>Dikarya</taxon>
        <taxon>Basidiomycota</taxon>
        <taxon>Agaricomycotina</taxon>
        <taxon>Agaricomycetes</taxon>
        <taxon>Russulales</taxon>
        <taxon>Bondarzewiaceae</taxon>
        <taxon>Bondarzewia</taxon>
    </lineage>
</organism>
<gene>
    <name evidence="4" type="ORF">EW146_g4074</name>
</gene>
<feature type="transmembrane region" description="Helical" evidence="2">
    <location>
        <begin position="68"/>
        <end position="89"/>
    </location>
</feature>
<name>A0A4S4M1G6_9AGAM</name>
<accession>A0A4S4M1G6</accession>
<sequence>MTVKLHQVIFWGVLYAKLVLGFDRCSNGTNSGSHGDDSDGDDDETIVLANCNGSQASRRGHSGLSHGAIAGIVIGTLFIFLIILMVLCWRRRAKRRSSPPGIDPQARMQSEPRFLGAPVLIHSSSHSESFSRPLLSPGRNDSQMTPSAVVPSHSYNLSSSIQAPSSSNGIPQSSTRRPSSELHSEMVGYQKVLQEEHRKDSSAPADPPPSYQAINGEVF</sequence>
<dbReference type="AlphaFoldDB" id="A0A4S4M1G6"/>
<protein>
    <recommendedName>
        <fullName evidence="6">Mid2 domain-containing protein</fullName>
    </recommendedName>
</protein>
<evidence type="ECO:0000313" key="5">
    <source>
        <dbReference type="Proteomes" id="UP000310158"/>
    </source>
</evidence>
<dbReference type="OrthoDB" id="10667969at2759"/>
<evidence type="ECO:0008006" key="6">
    <source>
        <dbReference type="Google" id="ProtNLM"/>
    </source>
</evidence>
<keyword evidence="2" id="KW-1133">Transmembrane helix</keyword>
<dbReference type="Proteomes" id="UP000310158">
    <property type="component" value="Unassembled WGS sequence"/>
</dbReference>
<feature type="chain" id="PRO_5020619318" description="Mid2 domain-containing protein" evidence="3">
    <location>
        <begin position="22"/>
        <end position="219"/>
    </location>
</feature>
<evidence type="ECO:0000256" key="1">
    <source>
        <dbReference type="SAM" id="MobiDB-lite"/>
    </source>
</evidence>
<feature type="compositionally biased region" description="Polar residues" evidence="1">
    <location>
        <begin position="153"/>
        <end position="177"/>
    </location>
</feature>
<evidence type="ECO:0000256" key="2">
    <source>
        <dbReference type="SAM" id="Phobius"/>
    </source>
</evidence>
<proteinExistence type="predicted"/>
<keyword evidence="2" id="KW-0472">Membrane</keyword>
<evidence type="ECO:0000256" key="3">
    <source>
        <dbReference type="SAM" id="SignalP"/>
    </source>
</evidence>
<feature type="region of interest" description="Disordered" evidence="1">
    <location>
        <begin position="128"/>
        <end position="219"/>
    </location>
</feature>